<organism evidence="2 3">
    <name type="scientific">Coprinellus micaceus</name>
    <name type="common">Glistening ink-cap mushroom</name>
    <name type="synonym">Coprinus micaceus</name>
    <dbReference type="NCBI Taxonomy" id="71717"/>
    <lineage>
        <taxon>Eukaryota</taxon>
        <taxon>Fungi</taxon>
        <taxon>Dikarya</taxon>
        <taxon>Basidiomycota</taxon>
        <taxon>Agaricomycotina</taxon>
        <taxon>Agaricomycetes</taxon>
        <taxon>Agaricomycetidae</taxon>
        <taxon>Agaricales</taxon>
        <taxon>Agaricineae</taxon>
        <taxon>Psathyrellaceae</taxon>
        <taxon>Coprinellus</taxon>
    </lineage>
</organism>
<evidence type="ECO:0000313" key="2">
    <source>
        <dbReference type="EMBL" id="TEB24616.1"/>
    </source>
</evidence>
<feature type="compositionally biased region" description="Polar residues" evidence="1">
    <location>
        <begin position="164"/>
        <end position="179"/>
    </location>
</feature>
<dbReference type="Proteomes" id="UP000298030">
    <property type="component" value="Unassembled WGS sequence"/>
</dbReference>
<feature type="compositionally biased region" description="Polar residues" evidence="1">
    <location>
        <begin position="403"/>
        <end position="412"/>
    </location>
</feature>
<reference evidence="2 3" key="1">
    <citation type="journal article" date="2019" name="Nat. Ecol. Evol.">
        <title>Megaphylogeny resolves global patterns of mushroom evolution.</title>
        <authorList>
            <person name="Varga T."/>
            <person name="Krizsan K."/>
            <person name="Foldi C."/>
            <person name="Dima B."/>
            <person name="Sanchez-Garcia M."/>
            <person name="Sanchez-Ramirez S."/>
            <person name="Szollosi G.J."/>
            <person name="Szarkandi J.G."/>
            <person name="Papp V."/>
            <person name="Albert L."/>
            <person name="Andreopoulos W."/>
            <person name="Angelini C."/>
            <person name="Antonin V."/>
            <person name="Barry K.W."/>
            <person name="Bougher N.L."/>
            <person name="Buchanan P."/>
            <person name="Buyck B."/>
            <person name="Bense V."/>
            <person name="Catcheside P."/>
            <person name="Chovatia M."/>
            <person name="Cooper J."/>
            <person name="Damon W."/>
            <person name="Desjardin D."/>
            <person name="Finy P."/>
            <person name="Geml J."/>
            <person name="Haridas S."/>
            <person name="Hughes K."/>
            <person name="Justo A."/>
            <person name="Karasinski D."/>
            <person name="Kautmanova I."/>
            <person name="Kiss B."/>
            <person name="Kocsube S."/>
            <person name="Kotiranta H."/>
            <person name="LaButti K.M."/>
            <person name="Lechner B.E."/>
            <person name="Liimatainen K."/>
            <person name="Lipzen A."/>
            <person name="Lukacs Z."/>
            <person name="Mihaltcheva S."/>
            <person name="Morgado L.N."/>
            <person name="Niskanen T."/>
            <person name="Noordeloos M.E."/>
            <person name="Ohm R.A."/>
            <person name="Ortiz-Santana B."/>
            <person name="Ovrebo C."/>
            <person name="Racz N."/>
            <person name="Riley R."/>
            <person name="Savchenko A."/>
            <person name="Shiryaev A."/>
            <person name="Soop K."/>
            <person name="Spirin V."/>
            <person name="Szebenyi C."/>
            <person name="Tomsovsky M."/>
            <person name="Tulloss R.E."/>
            <person name="Uehling J."/>
            <person name="Grigoriev I.V."/>
            <person name="Vagvolgyi C."/>
            <person name="Papp T."/>
            <person name="Martin F.M."/>
            <person name="Miettinen O."/>
            <person name="Hibbett D.S."/>
            <person name="Nagy L.G."/>
        </authorList>
    </citation>
    <scope>NUCLEOTIDE SEQUENCE [LARGE SCALE GENOMIC DNA]</scope>
    <source>
        <strain evidence="2 3">FP101781</strain>
    </source>
</reference>
<evidence type="ECO:0000256" key="1">
    <source>
        <dbReference type="SAM" id="MobiDB-lite"/>
    </source>
</evidence>
<feature type="compositionally biased region" description="Basic and acidic residues" evidence="1">
    <location>
        <begin position="196"/>
        <end position="222"/>
    </location>
</feature>
<feature type="compositionally biased region" description="Basic and acidic residues" evidence="1">
    <location>
        <begin position="335"/>
        <end position="346"/>
    </location>
</feature>
<evidence type="ECO:0000313" key="3">
    <source>
        <dbReference type="Proteomes" id="UP000298030"/>
    </source>
</evidence>
<name>A0A4Y7SRX6_COPMI</name>
<protein>
    <submittedName>
        <fullName evidence="2">Uncharacterized protein</fullName>
    </submittedName>
</protein>
<dbReference type="AlphaFoldDB" id="A0A4Y7SRX6"/>
<comment type="caution">
    <text evidence="2">The sequence shown here is derived from an EMBL/GenBank/DDBJ whole genome shotgun (WGS) entry which is preliminary data.</text>
</comment>
<accession>A0A4Y7SRX6</accession>
<feature type="compositionally biased region" description="Basic and acidic residues" evidence="1">
    <location>
        <begin position="455"/>
        <end position="481"/>
    </location>
</feature>
<feature type="region of interest" description="Disordered" evidence="1">
    <location>
        <begin position="323"/>
        <end position="495"/>
    </location>
</feature>
<proteinExistence type="predicted"/>
<feature type="compositionally biased region" description="Basic residues" evidence="1">
    <location>
        <begin position="347"/>
        <end position="368"/>
    </location>
</feature>
<feature type="compositionally biased region" description="Basic and acidic residues" evidence="1">
    <location>
        <begin position="229"/>
        <end position="239"/>
    </location>
</feature>
<keyword evidence="3" id="KW-1185">Reference proteome</keyword>
<dbReference type="EMBL" id="QPFP01000065">
    <property type="protein sequence ID" value="TEB24616.1"/>
    <property type="molecule type" value="Genomic_DNA"/>
</dbReference>
<gene>
    <name evidence="2" type="ORF">FA13DRAFT_1714615</name>
</gene>
<feature type="region of interest" description="Disordered" evidence="1">
    <location>
        <begin position="164"/>
        <end position="244"/>
    </location>
</feature>
<sequence length="495" mass="54350">MRGREGSVSRSIEWCIHKAEKSTPESLPVDSKLTFYPLAHLQPKYKAELTSFRTMEKATIPGATTKRLSWYWARPVENEMMVYCPPKRSTFIWAELESDGRNKAQKGEYIPNAVHRPTSWGLGTGADTQRRRGHSSFSAYSGISAWVQPGVGDSVRLPVSANTTPSIYGSGSSPASRLSVNEGGRRQALRPPFGDDGPRERKGSSREGGKIKKSGAKMERLKPQTSCNHDVRLPERGGGVEESTETEFRAFRGSIAMEEEEEDVHFSTSVVRCTTPTPTRIVGHSARCSSTQGQGPGISVDANFGCSTQFVVRDKEPFGGTWEGCVCRGRGKGKGRSERKRDEGKGKGKWTKRKENPRRHDKTNKTKRNTGYLQGPKIRHKFERGGASHRWPPCRELGEGAFTSPSPLSSPAQKPEPSKPPGAVSTAIPSRRGGWSSVKLGGMPAKGLHACGRGGARERGEFDGKGETRKERNGKERRGSEGRNGGSETWTKPKR</sequence>